<dbReference type="SUPFAM" id="SSF51445">
    <property type="entry name" value="(Trans)glycosidases"/>
    <property type="match status" value="1"/>
</dbReference>
<dbReference type="CDD" id="cd00174">
    <property type="entry name" value="SH3"/>
    <property type="match status" value="1"/>
</dbReference>
<proteinExistence type="predicted"/>
<dbReference type="InterPro" id="IPR017853">
    <property type="entry name" value="GH"/>
</dbReference>
<dbReference type="EMBL" id="AMCI01004170">
    <property type="protein sequence ID" value="EJW98644.1"/>
    <property type="molecule type" value="Genomic_DNA"/>
</dbReference>
<dbReference type="Pfam" id="PF02368">
    <property type="entry name" value="Big_2"/>
    <property type="match status" value="1"/>
</dbReference>
<gene>
    <name evidence="2" type="ORF">EVA_13248</name>
</gene>
<dbReference type="SUPFAM" id="SSF49373">
    <property type="entry name" value="Invasin/intimin cell-adhesion fragments"/>
    <property type="match status" value="1"/>
</dbReference>
<sequence>MKKMGSLFALLFGTSLSIWADRIVVSTTAPDGQTRPEHLFTMQSGNGFFANATTAPTQTETNQGLFAFYAVPNKAGAYYIYSHSAKKWLSYQRSASYSNGLSFVKMTPKQEEKAYFKVHAYAGDNYEIQPYTTSGTADKYLNWFQGTGSNPLDGTTTLGLWEQSGQADAGSRYTFKEVVIKKYTYTISAPAGVKVSIGDKTYTDGSTYTQEGALKKENVQVAVAPNQFAAISIDDVKGTIRVQVVDVPEQATKAPYTCAVVYPQQQVEVGTAQLEKKDKVYTLSNKVLAASFVQVGDALFFAGSKAMNLQAGTEPFTVAFGSGDQVPASAMQLKKLETVDLKPEKNAVGGAEHYPGKAIVAHYQYAYQDSLMEIVWRAVLRDGSHYLRTEMELKGVNDVDLFNIIPMVYNVDTRKAGSTPKAIGNTRGQVILSDQIFAGLETPMGYNTVGDATGDEDKWVLSTTLDERSLTPQSWVQVPQNQVPGRVTEATGKGYPHILAYEIPNVKLEKNQKVELLVKYTGGNHRLNLGGADLLDGARSAVATDYHSGYTGGQHENNSFSFVAPNAGTFTLRVFVENATESIDATSKISAKVFSPKEGAVVSSDIVGIQGRWSRNTTLAAGETWKVSAVVGLVAQDGNQHEVDLTKTQKCRSFLAYSERERAVPWRANPVYISWYELNINRNNDPDPTKNMTADQVLDVLNHWKTDMYDRYGIAAKNFVIDDGWDNYGTWTFHKKFPNQMKDIAAVAKEMQAGVGAWLGPVGGYGQSGNYRRDYWSDKGGMQLSNPRYYKVFKDAAYNLTQNQGDFNFFKFDGISAQFSATGPDNGDLGNENAEGIIRLERYVREELKRDIFFNTTVGTWASPFWYHYTDATWRQENDYGEIGNNSIDREKWITYRDNLVHQNYVTNSPLCPINTLMTHGFILSKYGAVSKNMDYEAVLRELRCAFVCGSGMVELYNDYPLMNAINRGQLWADLAECISWQQRNADVLADAHWVGGDPWTGSKTEVYGWAAWNGTKATLALRNGANQAQTYRFTLREALNIPANVKGKMVFRKSFGVQEALKGFEEGVAIDIDATLEVQLPGSSVFSFDGRDAAVAFQPVKQLRLTTETAEKTIEAGKNLVIRAAVKPTTATFPALVWTSSNEAVATVHGGLVQAKQEGKVTIIATAVDGSGVQTSIELTVTPKQQEPYAVNFDKTALNTHSSHELTSVCLTVNNDAATAKKINLTGKKSYYDFTAQHEGQFSCKEGDQLKVTFTQNGGWMHAYTFIDLDNDQQFSYKEGSTNQAGTDVMTFSFYSGDFNHDTEGVNSANQTLTGGARNTLDCPVFQAPAKAGSYRIRFKYDWNSVDPGGQLAADGTATGVNGILANGGTIVDAILEVTGHSTGIDAVESPQNAAVFYDLSGNRLKNEPAQGVYIKNNQKYVK</sequence>
<dbReference type="Gene3D" id="3.20.20.70">
    <property type="entry name" value="Aldolase class I"/>
    <property type="match status" value="1"/>
</dbReference>
<evidence type="ECO:0000259" key="1">
    <source>
        <dbReference type="SMART" id="SM00635"/>
    </source>
</evidence>
<dbReference type="SMART" id="SM00635">
    <property type="entry name" value="BID_2"/>
    <property type="match status" value="1"/>
</dbReference>
<dbReference type="InterPro" id="IPR008964">
    <property type="entry name" value="Invasin/intimin_cell_adhesion"/>
</dbReference>
<dbReference type="InterPro" id="IPR036028">
    <property type="entry name" value="SH3-like_dom_sf"/>
</dbReference>
<feature type="domain" description="BIG2" evidence="1">
    <location>
        <begin position="1100"/>
        <end position="1178"/>
    </location>
</feature>
<dbReference type="InterPro" id="IPR013785">
    <property type="entry name" value="Aldolase_TIM"/>
</dbReference>
<evidence type="ECO:0000313" key="2">
    <source>
        <dbReference type="EMBL" id="EJW98644.1"/>
    </source>
</evidence>
<comment type="caution">
    <text evidence="2">The sequence shown here is derived from an EMBL/GenBank/DDBJ whole genome shotgun (WGS) entry which is preliminary data.</text>
</comment>
<dbReference type="InterPro" id="IPR003343">
    <property type="entry name" value="Big_2"/>
</dbReference>
<dbReference type="SUPFAM" id="SSF50044">
    <property type="entry name" value="SH3-domain"/>
    <property type="match status" value="1"/>
</dbReference>
<protein>
    <submittedName>
        <fullName evidence="2">Enterotoxin</fullName>
    </submittedName>
</protein>
<name>J9GGX8_9ZZZZ</name>
<reference evidence="2" key="1">
    <citation type="journal article" date="2012" name="PLoS ONE">
        <title>Gene sets for utilization of primary and secondary nutrition supplies in the distal gut of endangered iberian lynx.</title>
        <authorList>
            <person name="Alcaide M."/>
            <person name="Messina E."/>
            <person name="Richter M."/>
            <person name="Bargiela R."/>
            <person name="Peplies J."/>
            <person name="Huws S.A."/>
            <person name="Newbold C.J."/>
            <person name="Golyshin P.N."/>
            <person name="Simon M.A."/>
            <person name="Lopez G."/>
            <person name="Yakimov M.M."/>
            <person name="Ferrer M."/>
        </authorList>
    </citation>
    <scope>NUCLEOTIDE SEQUENCE</scope>
</reference>
<dbReference type="Gene3D" id="2.60.40.1080">
    <property type="match status" value="1"/>
</dbReference>
<accession>J9GGX8</accession>
<organism evidence="2">
    <name type="scientific">gut metagenome</name>
    <dbReference type="NCBI Taxonomy" id="749906"/>
    <lineage>
        <taxon>unclassified sequences</taxon>
        <taxon>metagenomes</taxon>
        <taxon>organismal metagenomes</taxon>
    </lineage>
</organism>